<gene>
    <name evidence="1" type="ORF">ACFYY5_01350</name>
</gene>
<organism evidence="1 2">
    <name type="scientific">Nocardia elegans</name>
    <dbReference type="NCBI Taxonomy" id="300029"/>
    <lineage>
        <taxon>Bacteria</taxon>
        <taxon>Bacillati</taxon>
        <taxon>Actinomycetota</taxon>
        <taxon>Actinomycetes</taxon>
        <taxon>Mycobacteriales</taxon>
        <taxon>Nocardiaceae</taxon>
        <taxon>Nocardia</taxon>
    </lineage>
</organism>
<proteinExistence type="predicted"/>
<accession>A0ABW6T5N3</accession>
<keyword evidence="2" id="KW-1185">Reference proteome</keyword>
<protein>
    <submittedName>
        <fullName evidence="1">Uncharacterized protein</fullName>
    </submittedName>
</protein>
<evidence type="ECO:0000313" key="1">
    <source>
        <dbReference type="EMBL" id="MFF4021465.1"/>
    </source>
</evidence>
<evidence type="ECO:0000313" key="2">
    <source>
        <dbReference type="Proteomes" id="UP001602089"/>
    </source>
</evidence>
<dbReference type="EMBL" id="JBIATK010000001">
    <property type="protein sequence ID" value="MFF4021465.1"/>
    <property type="molecule type" value="Genomic_DNA"/>
</dbReference>
<dbReference type="Proteomes" id="UP001602089">
    <property type="component" value="Unassembled WGS sequence"/>
</dbReference>
<name>A0ABW6T5N3_9NOCA</name>
<comment type="caution">
    <text evidence="1">The sequence shown here is derived from an EMBL/GenBank/DDBJ whole genome shotgun (WGS) entry which is preliminary data.</text>
</comment>
<dbReference type="RefSeq" id="WP_387128768.1">
    <property type="nucleotide sequence ID" value="NZ_JBIATK010000001.1"/>
</dbReference>
<sequence length="57" mass="6236">MNKPYVNPFVGYSGETLYRVGTSKNSKKIVLTAEELLSLGLTIADVLEGPKNASRHK</sequence>
<reference evidence="1 2" key="1">
    <citation type="submission" date="2024-10" db="EMBL/GenBank/DDBJ databases">
        <title>The Natural Products Discovery Center: Release of the First 8490 Sequenced Strains for Exploring Actinobacteria Biosynthetic Diversity.</title>
        <authorList>
            <person name="Kalkreuter E."/>
            <person name="Kautsar S.A."/>
            <person name="Yang D."/>
            <person name="Bader C.D."/>
            <person name="Teijaro C.N."/>
            <person name="Fluegel L."/>
            <person name="Davis C.M."/>
            <person name="Simpson J.R."/>
            <person name="Lauterbach L."/>
            <person name="Steele A.D."/>
            <person name="Gui C."/>
            <person name="Meng S."/>
            <person name="Li G."/>
            <person name="Viehrig K."/>
            <person name="Ye F."/>
            <person name="Su P."/>
            <person name="Kiefer A.F."/>
            <person name="Nichols A."/>
            <person name="Cepeda A.J."/>
            <person name="Yan W."/>
            <person name="Fan B."/>
            <person name="Jiang Y."/>
            <person name="Adhikari A."/>
            <person name="Zheng C.-J."/>
            <person name="Schuster L."/>
            <person name="Cowan T.M."/>
            <person name="Smanski M.J."/>
            <person name="Chevrette M.G."/>
            <person name="De Carvalho L.P.S."/>
            <person name="Shen B."/>
        </authorList>
    </citation>
    <scope>NUCLEOTIDE SEQUENCE [LARGE SCALE GENOMIC DNA]</scope>
    <source>
        <strain evidence="1 2">NPDC001867</strain>
    </source>
</reference>